<dbReference type="InterPro" id="IPR015421">
    <property type="entry name" value="PyrdxlP-dep_Trfase_major"/>
</dbReference>
<sequence>MVQLEHDGVARRIIAAIKAQIHSGAYRPGDRMPSTRAFAAEWGASRTTVTAAYNQLDAEGYLIIRQGARAIVAPGLETASVESPVTTASARNLSAFARRLLTLPPPAEQQPARVADFRYGDLSGADFPVLAWRRASNKAILRRGARLCYGDPQGSSALRNALQTYLWRARGISCTPDQIVIANGSQQGLDLCARLLLDPGDPFVIENPGYLLARHAFVAAGGIAVPVAVDADGLRTDALPPARLAYVTPSHQFPLGGVLSATRRRSLLAWATGTGAYVVEDDYDGEYRHDITPIPPLQTLDANSVIYVGTLSKTPLLAARLSRRACQPASCVQRGEAPDRPACSNAGTRCAGRPFGERRL</sequence>
<dbReference type="PRINTS" id="PR00035">
    <property type="entry name" value="HTHGNTR"/>
</dbReference>
<dbReference type="SMART" id="SM00345">
    <property type="entry name" value="HTH_GNTR"/>
    <property type="match status" value="1"/>
</dbReference>
<feature type="domain" description="HTH gntR-type" evidence="6">
    <location>
        <begin position="7"/>
        <end position="75"/>
    </location>
</feature>
<dbReference type="CDD" id="cd00609">
    <property type="entry name" value="AAT_like"/>
    <property type="match status" value="1"/>
</dbReference>
<keyword evidence="5" id="KW-0804">Transcription</keyword>
<keyword evidence="3" id="KW-0805">Transcription regulation</keyword>
<evidence type="ECO:0000256" key="1">
    <source>
        <dbReference type="ARBA" id="ARBA00005384"/>
    </source>
</evidence>
<keyword evidence="7" id="KW-0808">Transferase</keyword>
<dbReference type="InterPro" id="IPR036388">
    <property type="entry name" value="WH-like_DNA-bd_sf"/>
</dbReference>
<name>A0ABU4YWY6_9HYPH</name>
<evidence type="ECO:0000256" key="2">
    <source>
        <dbReference type="ARBA" id="ARBA00022898"/>
    </source>
</evidence>
<comment type="similarity">
    <text evidence="1">In the C-terminal section; belongs to the class-I pyridoxal-phosphate-dependent aminotransferase family.</text>
</comment>
<dbReference type="InterPro" id="IPR015424">
    <property type="entry name" value="PyrdxlP-dep_Trfase"/>
</dbReference>
<evidence type="ECO:0000256" key="3">
    <source>
        <dbReference type="ARBA" id="ARBA00023015"/>
    </source>
</evidence>
<accession>A0ABU4YWY6</accession>
<gene>
    <name evidence="7" type="ORF">RFN29_07870</name>
</gene>
<dbReference type="PROSITE" id="PS50949">
    <property type="entry name" value="HTH_GNTR"/>
    <property type="match status" value="1"/>
</dbReference>
<dbReference type="InterPro" id="IPR000524">
    <property type="entry name" value="Tscrpt_reg_HTH_GntR"/>
</dbReference>
<evidence type="ECO:0000313" key="7">
    <source>
        <dbReference type="EMBL" id="MDX8491494.1"/>
    </source>
</evidence>
<dbReference type="Pfam" id="PF00155">
    <property type="entry name" value="Aminotran_1_2"/>
    <property type="match status" value="1"/>
</dbReference>
<evidence type="ECO:0000313" key="8">
    <source>
        <dbReference type="Proteomes" id="UP001271249"/>
    </source>
</evidence>
<keyword evidence="2" id="KW-0663">Pyridoxal phosphate</keyword>
<organism evidence="7 8">
    <name type="scientific">Mesorhizobium captivum</name>
    <dbReference type="NCBI Taxonomy" id="3072319"/>
    <lineage>
        <taxon>Bacteria</taxon>
        <taxon>Pseudomonadati</taxon>
        <taxon>Pseudomonadota</taxon>
        <taxon>Alphaproteobacteria</taxon>
        <taxon>Hyphomicrobiales</taxon>
        <taxon>Phyllobacteriaceae</taxon>
        <taxon>Mesorhizobium</taxon>
    </lineage>
</organism>
<evidence type="ECO:0000256" key="4">
    <source>
        <dbReference type="ARBA" id="ARBA00023125"/>
    </source>
</evidence>
<dbReference type="GO" id="GO:0008483">
    <property type="term" value="F:transaminase activity"/>
    <property type="evidence" value="ECO:0007669"/>
    <property type="project" value="UniProtKB-KW"/>
</dbReference>
<keyword evidence="8" id="KW-1185">Reference proteome</keyword>
<dbReference type="Gene3D" id="1.10.10.10">
    <property type="entry name" value="Winged helix-like DNA-binding domain superfamily/Winged helix DNA-binding domain"/>
    <property type="match status" value="1"/>
</dbReference>
<keyword evidence="7" id="KW-0032">Aminotransferase</keyword>
<dbReference type="PANTHER" id="PTHR46577:SF1">
    <property type="entry name" value="HTH-TYPE TRANSCRIPTIONAL REGULATORY PROTEIN GABR"/>
    <property type="match status" value="1"/>
</dbReference>
<dbReference type="SUPFAM" id="SSF46785">
    <property type="entry name" value="Winged helix' DNA-binding domain"/>
    <property type="match status" value="1"/>
</dbReference>
<dbReference type="EMBL" id="JAVIJC010000006">
    <property type="protein sequence ID" value="MDX8491494.1"/>
    <property type="molecule type" value="Genomic_DNA"/>
</dbReference>
<dbReference type="Proteomes" id="UP001271249">
    <property type="component" value="Unassembled WGS sequence"/>
</dbReference>
<dbReference type="Gene3D" id="3.40.640.10">
    <property type="entry name" value="Type I PLP-dependent aspartate aminotransferase-like (Major domain)"/>
    <property type="match status" value="1"/>
</dbReference>
<evidence type="ECO:0000256" key="5">
    <source>
        <dbReference type="ARBA" id="ARBA00023163"/>
    </source>
</evidence>
<proteinExistence type="inferred from homology"/>
<dbReference type="InterPro" id="IPR004839">
    <property type="entry name" value="Aminotransferase_I/II_large"/>
</dbReference>
<evidence type="ECO:0000259" key="6">
    <source>
        <dbReference type="PROSITE" id="PS50949"/>
    </source>
</evidence>
<dbReference type="Pfam" id="PF00392">
    <property type="entry name" value="GntR"/>
    <property type="match status" value="1"/>
</dbReference>
<dbReference type="SUPFAM" id="SSF53383">
    <property type="entry name" value="PLP-dependent transferases"/>
    <property type="match status" value="1"/>
</dbReference>
<dbReference type="CDD" id="cd07377">
    <property type="entry name" value="WHTH_GntR"/>
    <property type="match status" value="1"/>
</dbReference>
<protein>
    <submittedName>
        <fullName evidence="7">PLP-dependent aminotransferase family protein</fullName>
    </submittedName>
</protein>
<dbReference type="InterPro" id="IPR036390">
    <property type="entry name" value="WH_DNA-bd_sf"/>
</dbReference>
<comment type="caution">
    <text evidence="7">The sequence shown here is derived from an EMBL/GenBank/DDBJ whole genome shotgun (WGS) entry which is preliminary data.</text>
</comment>
<keyword evidence="4" id="KW-0238">DNA-binding</keyword>
<dbReference type="PANTHER" id="PTHR46577">
    <property type="entry name" value="HTH-TYPE TRANSCRIPTIONAL REGULATORY PROTEIN GABR"/>
    <property type="match status" value="1"/>
</dbReference>
<reference evidence="7 8" key="1">
    <citation type="submission" date="2023-08" db="EMBL/GenBank/DDBJ databases">
        <title>Implementing the SeqCode for naming new Mesorhizobium species isolated from Vachellia karroo root nodules.</title>
        <authorList>
            <person name="Van Lill M."/>
        </authorList>
    </citation>
    <scope>NUCLEOTIDE SEQUENCE [LARGE SCALE GENOMIC DNA]</scope>
    <source>
        <strain evidence="7 8">VK22B</strain>
    </source>
</reference>
<dbReference type="InterPro" id="IPR051446">
    <property type="entry name" value="HTH_trans_reg/aminotransferase"/>
</dbReference>